<dbReference type="Proteomes" id="UP001345013">
    <property type="component" value="Unassembled WGS sequence"/>
</dbReference>
<reference evidence="2 3" key="1">
    <citation type="submission" date="2023-08" db="EMBL/GenBank/DDBJ databases">
        <title>Black Yeasts Isolated from many extreme environments.</title>
        <authorList>
            <person name="Coleine C."/>
            <person name="Stajich J.E."/>
            <person name="Selbmann L."/>
        </authorList>
    </citation>
    <scope>NUCLEOTIDE SEQUENCE [LARGE SCALE GENOMIC DNA]</scope>
    <source>
        <strain evidence="2 3">CCFEE 5885</strain>
    </source>
</reference>
<proteinExistence type="predicted"/>
<feature type="compositionally biased region" description="Polar residues" evidence="1">
    <location>
        <begin position="1"/>
        <end position="11"/>
    </location>
</feature>
<organism evidence="2 3">
    <name type="scientific">Lithohypha guttulata</name>
    <dbReference type="NCBI Taxonomy" id="1690604"/>
    <lineage>
        <taxon>Eukaryota</taxon>
        <taxon>Fungi</taxon>
        <taxon>Dikarya</taxon>
        <taxon>Ascomycota</taxon>
        <taxon>Pezizomycotina</taxon>
        <taxon>Eurotiomycetes</taxon>
        <taxon>Chaetothyriomycetidae</taxon>
        <taxon>Chaetothyriales</taxon>
        <taxon>Trichomeriaceae</taxon>
        <taxon>Lithohypha</taxon>
    </lineage>
</organism>
<protein>
    <submittedName>
        <fullName evidence="2">Uncharacterized protein</fullName>
    </submittedName>
</protein>
<sequence length="487" mass="54670">MNAQRSQSSNIGLRWRRPPSRADSTLRKDVNRTPKPRLEGLNQAELIRQSYGFVKPIARANKKGESYRSDHQNWNCGSGSSLVLLNNPDLDVLPVEKTEQAKGAFDFYVNSYVTSIIEVSPENVGMYSNIVHQILHDELLFTAFTTCSEAARWRTKSLHGDPPLGVRKGYGKTVSLLSERLQTKLFVMTPAVLLTMSQLVAIETMTKNVSATARHLAGMQAAMKPNGDMTPRKGSAPVLTATDIWTQYFVQRAMIKERIPRSGPLMYPKHPFNAKISMQIAELPAGFSELALSERLSIEMLDLLEGFNGYFTKLLQLNQEGTLDSPERTQVVLRQVAYCIEYHQVQHLSIIERLVLTALTAYVVRRDRVHPALINSRNFFQITCGYQVNLLSSAPTSINQQGQDSDLLLWVGLMLLLTSSPEAHARKLALKLLPKKPEPLQILRKCQRVFWDDDLTNALLSGEVLVTKESNDIIADNIELAPLECKD</sequence>
<gene>
    <name evidence="2" type="ORF">LTR24_009587</name>
</gene>
<evidence type="ECO:0000313" key="3">
    <source>
        <dbReference type="Proteomes" id="UP001345013"/>
    </source>
</evidence>
<evidence type="ECO:0000313" key="2">
    <source>
        <dbReference type="EMBL" id="KAK5077496.1"/>
    </source>
</evidence>
<keyword evidence="3" id="KW-1185">Reference proteome</keyword>
<feature type="region of interest" description="Disordered" evidence="1">
    <location>
        <begin position="1"/>
        <end position="36"/>
    </location>
</feature>
<dbReference type="EMBL" id="JAVRRG010000219">
    <property type="protein sequence ID" value="KAK5077496.1"/>
    <property type="molecule type" value="Genomic_DNA"/>
</dbReference>
<accession>A0ABR0JWX9</accession>
<name>A0ABR0JWX9_9EURO</name>
<feature type="compositionally biased region" description="Basic and acidic residues" evidence="1">
    <location>
        <begin position="24"/>
        <end position="36"/>
    </location>
</feature>
<evidence type="ECO:0000256" key="1">
    <source>
        <dbReference type="SAM" id="MobiDB-lite"/>
    </source>
</evidence>
<comment type="caution">
    <text evidence="2">The sequence shown here is derived from an EMBL/GenBank/DDBJ whole genome shotgun (WGS) entry which is preliminary data.</text>
</comment>